<feature type="compositionally biased region" description="Low complexity" evidence="1">
    <location>
        <begin position="421"/>
        <end position="431"/>
    </location>
</feature>
<keyword evidence="3" id="KW-1185">Reference proteome</keyword>
<feature type="compositionally biased region" description="Basic and acidic residues" evidence="1">
    <location>
        <begin position="311"/>
        <end position="322"/>
    </location>
</feature>
<protein>
    <submittedName>
        <fullName evidence="2">Uncharacterized protein</fullName>
    </submittedName>
</protein>
<gene>
    <name evidence="2" type="ORF">ZIOFF_009015</name>
</gene>
<proteinExistence type="predicted"/>
<evidence type="ECO:0000256" key="1">
    <source>
        <dbReference type="SAM" id="MobiDB-lite"/>
    </source>
</evidence>
<accession>A0A8J5HMC1</accession>
<feature type="compositionally biased region" description="Gly residues" evidence="1">
    <location>
        <begin position="403"/>
        <end position="419"/>
    </location>
</feature>
<organism evidence="2 3">
    <name type="scientific">Zingiber officinale</name>
    <name type="common">Ginger</name>
    <name type="synonym">Amomum zingiber</name>
    <dbReference type="NCBI Taxonomy" id="94328"/>
    <lineage>
        <taxon>Eukaryota</taxon>
        <taxon>Viridiplantae</taxon>
        <taxon>Streptophyta</taxon>
        <taxon>Embryophyta</taxon>
        <taxon>Tracheophyta</taxon>
        <taxon>Spermatophyta</taxon>
        <taxon>Magnoliopsida</taxon>
        <taxon>Liliopsida</taxon>
        <taxon>Zingiberales</taxon>
        <taxon>Zingiberaceae</taxon>
        <taxon>Zingiber</taxon>
    </lineage>
</organism>
<name>A0A8J5HMC1_ZINOF</name>
<evidence type="ECO:0000313" key="2">
    <source>
        <dbReference type="EMBL" id="KAG6526928.1"/>
    </source>
</evidence>
<dbReference type="AlphaFoldDB" id="A0A8J5HMC1"/>
<dbReference type="Proteomes" id="UP000734854">
    <property type="component" value="Unassembled WGS sequence"/>
</dbReference>
<feature type="compositionally biased region" description="Low complexity" evidence="1">
    <location>
        <begin position="352"/>
        <end position="367"/>
    </location>
</feature>
<feature type="region of interest" description="Disordered" evidence="1">
    <location>
        <begin position="295"/>
        <end position="322"/>
    </location>
</feature>
<evidence type="ECO:0000313" key="3">
    <source>
        <dbReference type="Proteomes" id="UP000734854"/>
    </source>
</evidence>
<feature type="compositionally biased region" description="Basic residues" evidence="1">
    <location>
        <begin position="81"/>
        <end position="94"/>
    </location>
</feature>
<dbReference type="EMBL" id="JACMSC010000003">
    <property type="protein sequence ID" value="KAG6526928.1"/>
    <property type="molecule type" value="Genomic_DNA"/>
</dbReference>
<feature type="region of interest" description="Disordered" evidence="1">
    <location>
        <begin position="343"/>
        <end position="494"/>
    </location>
</feature>
<sequence length="494" mass="52235">MEEEGVEGRTYALGEIGSGEEAVVRELVEVDLHLVPRVDAVGLAAADESEASERLVGAGSAPIELRPLPPRCPRGQGRIDARRRRGGRGGRGPRGRAICSSRCDELRPMDGDRDADAASDHAASDAYPASMAAAAAAGSTLRSTMVSSSWRSMVTSTNSSPSSDTIPDVAGDVAALSALPAGTVSDAHRRWCRVADGPLIAQPSRPRLQLKTKREYMNTISRQYDSCGLVRHEGVECSRQLRGRRAARVRRHQAGEDASGADIEDLRLHATLFRCDGKRLGALPDAGVPRPIVQRAQRQHPRGAQQADCGDSNKPRSPPEPRRLQRLTQPLAREHPRVVFQPLVPGADRPFGQQPVGPDPGAGAAHDAPSKPVREQPRTLWRAASAVPVGAGEPTEHDAVEGTGEGEGVASSGGLGEQRGSGRASVGGVVVRADRVGNRDAGTTEGGGGDEDAEQPVGGARRHDVEDREREGASEHQRGHFPATAPQAQVLATH</sequence>
<reference evidence="2 3" key="1">
    <citation type="submission" date="2020-08" db="EMBL/GenBank/DDBJ databases">
        <title>Plant Genome Project.</title>
        <authorList>
            <person name="Zhang R.-G."/>
        </authorList>
    </citation>
    <scope>NUCLEOTIDE SEQUENCE [LARGE SCALE GENOMIC DNA]</scope>
    <source>
        <tissue evidence="2">Rhizome</tissue>
    </source>
</reference>
<feature type="compositionally biased region" description="Basic and acidic residues" evidence="1">
    <location>
        <begin position="461"/>
        <end position="478"/>
    </location>
</feature>
<feature type="compositionally biased region" description="Basic and acidic residues" evidence="1">
    <location>
        <begin position="368"/>
        <end position="377"/>
    </location>
</feature>
<comment type="caution">
    <text evidence="2">The sequence shown here is derived from an EMBL/GenBank/DDBJ whole genome shotgun (WGS) entry which is preliminary data.</text>
</comment>
<feature type="region of interest" description="Disordered" evidence="1">
    <location>
        <begin position="65"/>
        <end position="98"/>
    </location>
</feature>